<proteinExistence type="predicted"/>
<dbReference type="Proteomes" id="UP000006591">
    <property type="component" value="Chromosome 10"/>
</dbReference>
<dbReference type="OMA" id="FWIRIIR"/>
<reference evidence="1" key="2">
    <citation type="submission" date="2018-04" db="EMBL/GenBank/DDBJ databases">
        <title>OnivRS2 (Oryza nivara Reference Sequence Version 2).</title>
        <authorList>
            <person name="Zhang J."/>
            <person name="Kudrna D."/>
            <person name="Lee S."/>
            <person name="Talag J."/>
            <person name="Rajasekar S."/>
            <person name="Welchert J."/>
            <person name="Hsing Y.-I."/>
            <person name="Wing R.A."/>
        </authorList>
    </citation>
    <scope>NUCLEOTIDE SEQUENCE [LARGE SCALE GENOMIC DNA]</scope>
</reference>
<dbReference type="EnsemblPlants" id="ONIVA10G13020.1">
    <property type="protein sequence ID" value="ONIVA10G13020.1"/>
    <property type="gene ID" value="ONIVA10G13020"/>
</dbReference>
<sequence length="212" mass="24384">MIAQKVYDDSNQFYGYGGAIANIYLSAYCNKLERWVLGYEKFECLFDSMIPNFLPFYESQSRISIFWIRIIRQVIESLSVLHGNGVMHGSLYSPQSYVLDSSSNIKLINIGRYSVAGRSTSHRDITSFFGYLGSQSCLDVSSSKDSHGFEYLYNSKEAMNNTRSCWKDSILGHPILLEPPSKLVAHWDDERIHDEICEHFPGFIAWRTLFEK</sequence>
<protein>
    <recommendedName>
        <fullName evidence="3">Protein kinase domain-containing protein</fullName>
    </recommendedName>
</protein>
<name>A0A0E0ITF0_ORYNI</name>
<dbReference type="AlphaFoldDB" id="A0A0E0ITF0"/>
<evidence type="ECO:0000313" key="2">
    <source>
        <dbReference type="Proteomes" id="UP000006591"/>
    </source>
</evidence>
<evidence type="ECO:0008006" key="3">
    <source>
        <dbReference type="Google" id="ProtNLM"/>
    </source>
</evidence>
<keyword evidence="2" id="KW-1185">Reference proteome</keyword>
<accession>A0A0E0ITF0</accession>
<evidence type="ECO:0000313" key="1">
    <source>
        <dbReference type="EnsemblPlants" id="ONIVA10G13020.1"/>
    </source>
</evidence>
<organism evidence="1">
    <name type="scientific">Oryza nivara</name>
    <name type="common">Indian wild rice</name>
    <name type="synonym">Oryza sativa f. spontanea</name>
    <dbReference type="NCBI Taxonomy" id="4536"/>
    <lineage>
        <taxon>Eukaryota</taxon>
        <taxon>Viridiplantae</taxon>
        <taxon>Streptophyta</taxon>
        <taxon>Embryophyta</taxon>
        <taxon>Tracheophyta</taxon>
        <taxon>Spermatophyta</taxon>
        <taxon>Magnoliopsida</taxon>
        <taxon>Liliopsida</taxon>
        <taxon>Poales</taxon>
        <taxon>Poaceae</taxon>
        <taxon>BOP clade</taxon>
        <taxon>Oryzoideae</taxon>
        <taxon>Oryzeae</taxon>
        <taxon>Oryzinae</taxon>
        <taxon>Oryza</taxon>
    </lineage>
</organism>
<dbReference type="HOGENOM" id="CLU_113076_0_0_1"/>
<reference evidence="1" key="1">
    <citation type="submission" date="2015-04" db="UniProtKB">
        <authorList>
            <consortium name="EnsemblPlants"/>
        </authorList>
    </citation>
    <scope>IDENTIFICATION</scope>
    <source>
        <strain evidence="1">SL10</strain>
    </source>
</reference>
<dbReference type="InterPro" id="IPR011009">
    <property type="entry name" value="Kinase-like_dom_sf"/>
</dbReference>
<dbReference type="SUPFAM" id="SSF56112">
    <property type="entry name" value="Protein kinase-like (PK-like)"/>
    <property type="match status" value="1"/>
</dbReference>
<dbReference type="Gramene" id="ONIVA10G13020.1">
    <property type="protein sequence ID" value="ONIVA10G13020.1"/>
    <property type="gene ID" value="ONIVA10G13020"/>
</dbReference>